<reference evidence="1 2" key="1">
    <citation type="journal article" date="2015" name="Fungal Genet. Biol.">
        <title>Evolution of novel wood decay mechanisms in Agaricales revealed by the genome sequences of Fistulina hepatica and Cylindrobasidium torrendii.</title>
        <authorList>
            <person name="Floudas D."/>
            <person name="Held B.W."/>
            <person name="Riley R."/>
            <person name="Nagy L.G."/>
            <person name="Koehler G."/>
            <person name="Ransdell A.S."/>
            <person name="Younus H."/>
            <person name="Chow J."/>
            <person name="Chiniquy J."/>
            <person name="Lipzen A."/>
            <person name="Tritt A."/>
            <person name="Sun H."/>
            <person name="Haridas S."/>
            <person name="LaButti K."/>
            <person name="Ohm R.A."/>
            <person name="Kues U."/>
            <person name="Blanchette R.A."/>
            <person name="Grigoriev I.V."/>
            <person name="Minto R.E."/>
            <person name="Hibbett D.S."/>
        </authorList>
    </citation>
    <scope>NUCLEOTIDE SEQUENCE [LARGE SCALE GENOMIC DNA]</scope>
    <source>
        <strain evidence="1 2">FP15055 ss-10</strain>
    </source>
</reference>
<proteinExistence type="predicted"/>
<dbReference type="AlphaFoldDB" id="A0A0D7AYL5"/>
<protein>
    <submittedName>
        <fullName evidence="1">Uncharacterized protein</fullName>
    </submittedName>
</protein>
<evidence type="ECO:0000313" key="2">
    <source>
        <dbReference type="Proteomes" id="UP000054007"/>
    </source>
</evidence>
<name>A0A0D7AYL5_9AGAR</name>
<accession>A0A0D7AYL5</accession>
<keyword evidence="2" id="KW-1185">Reference proteome</keyword>
<dbReference type="Proteomes" id="UP000054007">
    <property type="component" value="Unassembled WGS sequence"/>
</dbReference>
<dbReference type="EMBL" id="KN880730">
    <property type="protein sequence ID" value="KIY62989.1"/>
    <property type="molecule type" value="Genomic_DNA"/>
</dbReference>
<organism evidence="1 2">
    <name type="scientific">Cylindrobasidium torrendii FP15055 ss-10</name>
    <dbReference type="NCBI Taxonomy" id="1314674"/>
    <lineage>
        <taxon>Eukaryota</taxon>
        <taxon>Fungi</taxon>
        <taxon>Dikarya</taxon>
        <taxon>Basidiomycota</taxon>
        <taxon>Agaricomycotina</taxon>
        <taxon>Agaricomycetes</taxon>
        <taxon>Agaricomycetidae</taxon>
        <taxon>Agaricales</taxon>
        <taxon>Marasmiineae</taxon>
        <taxon>Physalacriaceae</taxon>
        <taxon>Cylindrobasidium</taxon>
    </lineage>
</organism>
<gene>
    <name evidence="1" type="ORF">CYLTODRAFT_426483</name>
</gene>
<sequence length="102" mass="11665">MSSSTNAYKSKQVRALDTPACPENPACDFVSDDEDIMKAHMQTHKSHPFVCEYGCTQRDANSDESVQRTFKDAHEVYMHISKYHSELLARPFHAKQPKDAEF</sequence>
<evidence type="ECO:0000313" key="1">
    <source>
        <dbReference type="EMBL" id="KIY62989.1"/>
    </source>
</evidence>